<comment type="caution">
    <text evidence="2">The sequence shown here is derived from an EMBL/GenBank/DDBJ whole genome shotgun (WGS) entry which is preliminary data.</text>
</comment>
<evidence type="ECO:0000313" key="2">
    <source>
        <dbReference type="EMBL" id="KAJ9615083.1"/>
    </source>
</evidence>
<accession>A0AA39CMT1</accession>
<dbReference type="Proteomes" id="UP001172673">
    <property type="component" value="Unassembled WGS sequence"/>
</dbReference>
<dbReference type="SUPFAM" id="SSF54695">
    <property type="entry name" value="POZ domain"/>
    <property type="match status" value="1"/>
</dbReference>
<sequence length="399" mass="44201">MAPPTEPALVDVDADGDLILRVGAEFKDDKASKKKKDGDTNTQATQNKARASEPSKIIRIRVSSKLMTMCSSFFKAMLTGRFREGQIALSATDPPTIDLPEDDPDAVLALCQVLHYKEESYEAQSFPHILKVALLSDKYDCGRAVKPWFSHQLLEKRRSGEALSGCDLGQALSAAYLLNDDQSFLEFSATAIHFLPQDVDGTPFGTAILPCLQEELLSSHKSLCNDHMVDFGDALRSALELAIDDGKEVSSNGTVKSCNYKGHTIRYGSPCRARATQTGVFVSNLLMAQLWPERWHRTSKRSFRAAKALAISLAKEIDKDSDLRCNEAHNCGGSEHSCEKFLEDAFEEELIVPGLCLQCVKSSFTSNFVATRRCEDHERSTCLQAVDELWKFEVDVNHV</sequence>
<keyword evidence="3" id="KW-1185">Reference proteome</keyword>
<dbReference type="Gene3D" id="3.30.710.10">
    <property type="entry name" value="Potassium Channel Kv1.1, Chain A"/>
    <property type="match status" value="1"/>
</dbReference>
<feature type="compositionally biased region" description="Polar residues" evidence="1">
    <location>
        <begin position="40"/>
        <end position="49"/>
    </location>
</feature>
<name>A0AA39CMT1_9EURO</name>
<evidence type="ECO:0008006" key="4">
    <source>
        <dbReference type="Google" id="ProtNLM"/>
    </source>
</evidence>
<evidence type="ECO:0000256" key="1">
    <source>
        <dbReference type="SAM" id="MobiDB-lite"/>
    </source>
</evidence>
<protein>
    <recommendedName>
        <fullName evidence="4">BTB domain-containing protein</fullName>
    </recommendedName>
</protein>
<proteinExistence type="predicted"/>
<dbReference type="EMBL" id="JAPDRK010000002">
    <property type="protein sequence ID" value="KAJ9615083.1"/>
    <property type="molecule type" value="Genomic_DNA"/>
</dbReference>
<gene>
    <name evidence="2" type="ORF">H2200_001157</name>
</gene>
<dbReference type="InterPro" id="IPR011333">
    <property type="entry name" value="SKP1/BTB/POZ_sf"/>
</dbReference>
<dbReference type="AlphaFoldDB" id="A0AA39CMT1"/>
<reference evidence="2" key="1">
    <citation type="submission" date="2022-10" db="EMBL/GenBank/DDBJ databases">
        <title>Culturing micro-colonial fungi from biological soil crusts in the Mojave desert and describing Neophaeococcomyces mojavensis, and introducing the new genera and species Taxawa tesnikishii.</title>
        <authorList>
            <person name="Kurbessoian T."/>
            <person name="Stajich J.E."/>
        </authorList>
    </citation>
    <scope>NUCLEOTIDE SEQUENCE</scope>
    <source>
        <strain evidence="2">TK_41</strain>
    </source>
</reference>
<feature type="region of interest" description="Disordered" evidence="1">
    <location>
        <begin position="28"/>
        <end position="53"/>
    </location>
</feature>
<feature type="compositionally biased region" description="Basic and acidic residues" evidence="1">
    <location>
        <begin position="28"/>
        <end position="39"/>
    </location>
</feature>
<organism evidence="2 3">
    <name type="scientific">Cladophialophora chaetospira</name>
    <dbReference type="NCBI Taxonomy" id="386627"/>
    <lineage>
        <taxon>Eukaryota</taxon>
        <taxon>Fungi</taxon>
        <taxon>Dikarya</taxon>
        <taxon>Ascomycota</taxon>
        <taxon>Pezizomycotina</taxon>
        <taxon>Eurotiomycetes</taxon>
        <taxon>Chaetothyriomycetidae</taxon>
        <taxon>Chaetothyriales</taxon>
        <taxon>Herpotrichiellaceae</taxon>
        <taxon>Cladophialophora</taxon>
    </lineage>
</organism>
<evidence type="ECO:0000313" key="3">
    <source>
        <dbReference type="Proteomes" id="UP001172673"/>
    </source>
</evidence>